<evidence type="ECO:0000313" key="2">
    <source>
        <dbReference type="EMBL" id="KAG2602660.1"/>
    </source>
</evidence>
<evidence type="ECO:0000313" key="3">
    <source>
        <dbReference type="Proteomes" id="UP000823388"/>
    </source>
</evidence>
<sequence>MDHARAREVDKYGWMKWRSPPSAAPGWEEPAGKTGGRLSNTETRFPTKILKALEACEIKIC</sequence>
<dbReference type="Proteomes" id="UP000823388">
    <property type="component" value="Chromosome 5K"/>
</dbReference>
<keyword evidence="3" id="KW-1185">Reference proteome</keyword>
<protein>
    <submittedName>
        <fullName evidence="2">Uncharacterized protein</fullName>
    </submittedName>
</protein>
<proteinExistence type="predicted"/>
<organism evidence="2 3">
    <name type="scientific">Panicum virgatum</name>
    <name type="common">Blackwell switchgrass</name>
    <dbReference type="NCBI Taxonomy" id="38727"/>
    <lineage>
        <taxon>Eukaryota</taxon>
        <taxon>Viridiplantae</taxon>
        <taxon>Streptophyta</taxon>
        <taxon>Embryophyta</taxon>
        <taxon>Tracheophyta</taxon>
        <taxon>Spermatophyta</taxon>
        <taxon>Magnoliopsida</taxon>
        <taxon>Liliopsida</taxon>
        <taxon>Poales</taxon>
        <taxon>Poaceae</taxon>
        <taxon>PACMAD clade</taxon>
        <taxon>Panicoideae</taxon>
        <taxon>Panicodae</taxon>
        <taxon>Paniceae</taxon>
        <taxon>Panicinae</taxon>
        <taxon>Panicum</taxon>
        <taxon>Panicum sect. Hiantes</taxon>
    </lineage>
</organism>
<accession>A0A8T0SV01</accession>
<name>A0A8T0SV01_PANVG</name>
<gene>
    <name evidence="2" type="ORF">PVAP13_5KG701150</name>
</gene>
<evidence type="ECO:0000256" key="1">
    <source>
        <dbReference type="SAM" id="MobiDB-lite"/>
    </source>
</evidence>
<feature type="region of interest" description="Disordered" evidence="1">
    <location>
        <begin position="20"/>
        <end position="41"/>
    </location>
</feature>
<reference evidence="2" key="1">
    <citation type="submission" date="2020-05" db="EMBL/GenBank/DDBJ databases">
        <title>WGS assembly of Panicum virgatum.</title>
        <authorList>
            <person name="Lovell J.T."/>
            <person name="Jenkins J."/>
            <person name="Shu S."/>
            <person name="Juenger T.E."/>
            <person name="Schmutz J."/>
        </authorList>
    </citation>
    <scope>NUCLEOTIDE SEQUENCE</scope>
    <source>
        <strain evidence="2">AP13</strain>
    </source>
</reference>
<comment type="caution">
    <text evidence="2">The sequence shown here is derived from an EMBL/GenBank/DDBJ whole genome shotgun (WGS) entry which is preliminary data.</text>
</comment>
<dbReference type="EMBL" id="CM029045">
    <property type="protein sequence ID" value="KAG2602660.1"/>
    <property type="molecule type" value="Genomic_DNA"/>
</dbReference>
<dbReference type="AlphaFoldDB" id="A0A8T0SV01"/>